<feature type="region of interest" description="Disordered" evidence="20">
    <location>
        <begin position="707"/>
        <end position="792"/>
    </location>
</feature>
<dbReference type="CDD" id="cd10422">
    <property type="entry name" value="RNase_Ire1"/>
    <property type="match status" value="1"/>
</dbReference>
<feature type="signal peptide" evidence="21">
    <location>
        <begin position="1"/>
        <end position="36"/>
    </location>
</feature>
<dbReference type="SUPFAM" id="SSF50998">
    <property type="entry name" value="Quinoprotein alcohol dehydrogenase-like"/>
    <property type="match status" value="1"/>
</dbReference>
<dbReference type="GO" id="GO:0004521">
    <property type="term" value="F:RNA endonuclease activity"/>
    <property type="evidence" value="ECO:0007669"/>
    <property type="project" value="InterPro"/>
</dbReference>
<feature type="chain" id="PRO_5007893998" description="non-specific serine/threonine protein kinase" evidence="21">
    <location>
        <begin position="37"/>
        <end position="1252"/>
    </location>
</feature>
<dbReference type="EMBL" id="AZGY01000027">
    <property type="protein sequence ID" value="KZZ88941.1"/>
    <property type="molecule type" value="Genomic_DNA"/>
</dbReference>
<dbReference type="InterPro" id="IPR017441">
    <property type="entry name" value="Protein_kinase_ATP_BS"/>
</dbReference>
<sequence length="1252" mass="139627">MQRRTPIDGRVSLPQNSKLLLAFAAILLPWAQVADGQQQQRQSLQNIVQSLIPQASEGTPDNPARHDPIAAAVLAGRSPVQWEDVDFASNKFSKAESRRSSPNEQHDYQRQLQHQQHARRSPHQHPTNNYPREHSNKNHHPTDHLIAPDDPSALATFAPAKSVRAPSSSRHQKLSGSSASGLTSPQHARSLEDWEVEDFVLLATVDGDLFANDRKTGKELWHLQVDQPMVETIHHRTNKSVLDEDFSPVDHYIWAIEPTRDGGVYVWVPEREARPRATGFSMKELVEVLSPYSEEETSIVYVGDKKTTMMTLDAATGRVIKWFGAGGSHVNEPDSCLKPNALFDKESEECSSIGTITLGRTEYTVSINRLDGKGIATLRYSEWTPNNRDSDLFHQYHVSKDSKYITTRHDGKVYAFDYGGPDTFGPLFSQTFAAPVARVFDVCRPWDAGAESNPDLVLLPQPAMPSQNEDMALKRSNSIFLNRTEEGSWYALSGRAYPLIVGAPLAKASSPGWWDETEAWESLTEAKVSKDLIGTHSLANLRRDDGHIPTLPQGPISGHPEDPDNKSFSQIDGQEALDEPTIVDKVKGLPQSAANSVVEFVRNPILIIIFFIALVYNQQKLRRAYFQFRNGSSVRDTLLHLSSDAVKDGKSLAREAKSSISHVETVYEPGTQDHPDQILAQPYHNATLPETLGDGTRDFQHATNAEAEDELKPLQSSNSASEELEVIGETQSASGSSSAMPEKKKTRRGRRGGVKHRKGRHRDTSQSRDDEAPHSTVEEAVSNAKKLGDRPSLEPDVVTVANDMQAVSGSVIRMGNIEVNTDEQLGTGSNGTLVFAGKFDGREVAVKRMLIQFVDIASQETKLLRESDDHPNVIRYYSQQIRDGFLYIALERCTASLADVVEGPHIFRELAVAGRKDLPGVLYQIANGINHLHDLRIVHRDLKPQNILVNMGKDGKPRLLVSDFGLCKKLDGGQSSFGATTGRAAGTSGWRAPELLLDDDGRDITTVEASTNSGSGSVLVHDGVMPYHRRATRAIDIFSLGLVFFYVLTNGCHPFDSGGRYMREVNIRKGSYNLQPLEALGDFACEAKDLIASMLDAHPERRPNAVDVMSHPFFWSAKKRLSFLCDVSDHFEKEPRDPPSFALSQLELYATEVTRGDFLRALPREFVDSLGKQRKYTGGRLLDLLRALRNKRNHYEDMPEALRRQVGPLPEGYLGFWTIRFPRLLVVCWNVIYNVQWDETERFREYYEPAGL</sequence>
<keyword evidence="16" id="KW-0325">Glycoprotein</keyword>
<keyword evidence="9 19" id="KW-0547">Nucleotide-binding</keyword>
<keyword evidence="14" id="KW-1133">Transmembrane helix</keyword>
<dbReference type="EC" id="2.7.11.1" evidence="3"/>
<feature type="compositionally biased region" description="Basic and acidic residues" evidence="20">
    <location>
        <begin position="93"/>
        <end position="109"/>
    </location>
</feature>
<organism evidence="24 25">
    <name type="scientific">Moelleriella libera RCEF 2490</name>
    <dbReference type="NCBI Taxonomy" id="1081109"/>
    <lineage>
        <taxon>Eukaryota</taxon>
        <taxon>Fungi</taxon>
        <taxon>Dikarya</taxon>
        <taxon>Ascomycota</taxon>
        <taxon>Pezizomycotina</taxon>
        <taxon>Sordariomycetes</taxon>
        <taxon>Hypocreomycetidae</taxon>
        <taxon>Hypocreales</taxon>
        <taxon>Clavicipitaceae</taxon>
        <taxon>Moelleriella</taxon>
    </lineage>
</organism>
<evidence type="ECO:0000313" key="25">
    <source>
        <dbReference type="Proteomes" id="UP000078544"/>
    </source>
</evidence>
<comment type="catalytic activity">
    <reaction evidence="17">
        <text>L-threonyl-[protein] + ATP = O-phospho-L-threonyl-[protein] + ADP + H(+)</text>
        <dbReference type="Rhea" id="RHEA:46608"/>
        <dbReference type="Rhea" id="RHEA-COMP:11060"/>
        <dbReference type="Rhea" id="RHEA-COMP:11605"/>
        <dbReference type="ChEBI" id="CHEBI:15378"/>
        <dbReference type="ChEBI" id="CHEBI:30013"/>
        <dbReference type="ChEBI" id="CHEBI:30616"/>
        <dbReference type="ChEBI" id="CHEBI:61977"/>
        <dbReference type="ChEBI" id="CHEBI:456216"/>
        <dbReference type="EC" id="2.7.11.1"/>
    </reaction>
    <physiologicalReaction direction="left-to-right" evidence="17">
        <dbReference type="Rhea" id="RHEA:46609"/>
    </physiologicalReaction>
</comment>
<evidence type="ECO:0000256" key="8">
    <source>
        <dbReference type="ARBA" id="ARBA00022729"/>
    </source>
</evidence>
<dbReference type="InterPro" id="IPR011009">
    <property type="entry name" value="Kinase-like_dom_sf"/>
</dbReference>
<dbReference type="InterPro" id="IPR000719">
    <property type="entry name" value="Prot_kinase_dom"/>
</dbReference>
<accession>A0A167WJU0</accession>
<dbReference type="GO" id="GO:0070059">
    <property type="term" value="P:intrinsic apoptotic signaling pathway in response to endoplasmic reticulum stress"/>
    <property type="evidence" value="ECO:0007669"/>
    <property type="project" value="TreeGrafter"/>
</dbReference>
<feature type="compositionally biased region" description="Basic and acidic residues" evidence="20">
    <location>
        <begin position="131"/>
        <end position="147"/>
    </location>
</feature>
<dbReference type="OrthoDB" id="63989at2759"/>
<dbReference type="InterPro" id="IPR038357">
    <property type="entry name" value="KEN_sf"/>
</dbReference>
<comment type="cofactor">
    <cofactor evidence="1">
        <name>Mg(2+)</name>
        <dbReference type="ChEBI" id="CHEBI:18420"/>
    </cofactor>
</comment>
<evidence type="ECO:0000256" key="3">
    <source>
        <dbReference type="ARBA" id="ARBA00012513"/>
    </source>
</evidence>
<evidence type="ECO:0000256" key="13">
    <source>
        <dbReference type="ARBA" id="ARBA00022842"/>
    </source>
</evidence>
<evidence type="ECO:0000256" key="4">
    <source>
        <dbReference type="ARBA" id="ARBA00022527"/>
    </source>
</evidence>
<keyword evidence="10 24" id="KW-0418">Kinase</keyword>
<comment type="subcellular location">
    <subcellularLocation>
        <location evidence="2">Membrane</location>
        <topology evidence="2">Single-pass type I membrane protein</topology>
    </subcellularLocation>
</comment>
<feature type="compositionally biased region" description="Basic and acidic residues" evidence="20">
    <location>
        <begin position="762"/>
        <end position="777"/>
    </location>
</feature>
<evidence type="ECO:0000256" key="18">
    <source>
        <dbReference type="ARBA" id="ARBA00048977"/>
    </source>
</evidence>
<evidence type="ECO:0000259" key="22">
    <source>
        <dbReference type="PROSITE" id="PS50011"/>
    </source>
</evidence>
<dbReference type="Gene3D" id="1.10.510.10">
    <property type="entry name" value="Transferase(Phosphotransferase) domain 1"/>
    <property type="match status" value="1"/>
</dbReference>
<dbReference type="GO" id="GO:0046872">
    <property type="term" value="F:metal ion binding"/>
    <property type="evidence" value="ECO:0007669"/>
    <property type="project" value="UniProtKB-KW"/>
</dbReference>
<dbReference type="STRING" id="1081109.A0A167WJU0"/>
<dbReference type="SMART" id="SM00564">
    <property type="entry name" value="PQQ"/>
    <property type="match status" value="2"/>
</dbReference>
<dbReference type="SUPFAM" id="SSF56112">
    <property type="entry name" value="Protein kinase-like (PK-like)"/>
    <property type="match status" value="1"/>
</dbReference>
<evidence type="ECO:0000256" key="5">
    <source>
        <dbReference type="ARBA" id="ARBA00022679"/>
    </source>
</evidence>
<evidence type="ECO:0000256" key="9">
    <source>
        <dbReference type="ARBA" id="ARBA00022741"/>
    </source>
</evidence>
<dbReference type="InterPro" id="IPR010513">
    <property type="entry name" value="KEN_dom"/>
</dbReference>
<keyword evidence="11" id="KW-0378">Hydrolase</keyword>
<evidence type="ECO:0000256" key="12">
    <source>
        <dbReference type="ARBA" id="ARBA00022840"/>
    </source>
</evidence>
<dbReference type="PANTHER" id="PTHR13954">
    <property type="entry name" value="IRE1-RELATED"/>
    <property type="match status" value="1"/>
</dbReference>
<comment type="caution">
    <text evidence="24">The sequence shown here is derived from an EMBL/GenBank/DDBJ whole genome shotgun (WGS) entry which is preliminary data.</text>
</comment>
<feature type="compositionally biased region" description="Polar residues" evidence="20">
    <location>
        <begin position="165"/>
        <end position="186"/>
    </location>
</feature>
<dbReference type="AlphaFoldDB" id="A0A167WJU0"/>
<dbReference type="Pfam" id="PF06479">
    <property type="entry name" value="Ribonuc_2-5A"/>
    <property type="match status" value="1"/>
</dbReference>
<dbReference type="GO" id="GO:0016787">
    <property type="term" value="F:hydrolase activity"/>
    <property type="evidence" value="ECO:0007669"/>
    <property type="project" value="UniProtKB-KW"/>
</dbReference>
<evidence type="ECO:0000256" key="10">
    <source>
        <dbReference type="ARBA" id="ARBA00022777"/>
    </source>
</evidence>
<dbReference type="SMART" id="SM00220">
    <property type="entry name" value="S_TKc"/>
    <property type="match status" value="1"/>
</dbReference>
<dbReference type="Gene3D" id="2.130.10.10">
    <property type="entry name" value="YVTN repeat-like/Quinoprotein amine dehydrogenase"/>
    <property type="match status" value="1"/>
</dbReference>
<evidence type="ECO:0000256" key="7">
    <source>
        <dbReference type="ARBA" id="ARBA00022723"/>
    </source>
</evidence>
<keyword evidence="12 19" id="KW-0067">ATP-binding</keyword>
<keyword evidence="5" id="KW-0808">Transferase</keyword>
<evidence type="ECO:0000256" key="16">
    <source>
        <dbReference type="ARBA" id="ARBA00023180"/>
    </source>
</evidence>
<dbReference type="GO" id="GO:1990604">
    <property type="term" value="C:IRE1-TRAF2-ASK1 complex"/>
    <property type="evidence" value="ECO:0007669"/>
    <property type="project" value="TreeGrafter"/>
</dbReference>
<keyword evidence="4" id="KW-0723">Serine/threonine-protein kinase</keyword>
<evidence type="ECO:0000256" key="14">
    <source>
        <dbReference type="ARBA" id="ARBA00022989"/>
    </source>
</evidence>
<evidence type="ECO:0000256" key="6">
    <source>
        <dbReference type="ARBA" id="ARBA00022692"/>
    </source>
</evidence>
<dbReference type="InterPro" id="IPR018391">
    <property type="entry name" value="PQQ_b-propeller_rpt"/>
</dbReference>
<feature type="domain" description="Protein kinase" evidence="22">
    <location>
        <begin position="819"/>
        <end position="1114"/>
    </location>
</feature>
<evidence type="ECO:0000256" key="21">
    <source>
        <dbReference type="SAM" id="SignalP"/>
    </source>
</evidence>
<dbReference type="PROSITE" id="PS00108">
    <property type="entry name" value="PROTEIN_KINASE_ST"/>
    <property type="match status" value="1"/>
</dbReference>
<dbReference type="PROSITE" id="PS00107">
    <property type="entry name" value="PROTEIN_KINASE_ATP"/>
    <property type="match status" value="1"/>
</dbReference>
<dbReference type="SMART" id="SM00580">
    <property type="entry name" value="PUG"/>
    <property type="match status" value="1"/>
</dbReference>
<dbReference type="GO" id="GO:0036498">
    <property type="term" value="P:IRE1-mediated unfolded protein response"/>
    <property type="evidence" value="ECO:0007669"/>
    <property type="project" value="TreeGrafter"/>
</dbReference>
<dbReference type="FunFam" id="1.10.510.10:FF:000572">
    <property type="entry name" value="Serine/threonine-protein kinase/endoribonuclease IRE1"/>
    <property type="match status" value="1"/>
</dbReference>
<keyword evidence="8 21" id="KW-0732">Signal</keyword>
<feature type="compositionally biased region" description="Basic residues" evidence="20">
    <location>
        <begin position="744"/>
        <end position="761"/>
    </location>
</feature>
<dbReference type="Gene3D" id="1.20.1440.180">
    <property type="entry name" value="KEN domain"/>
    <property type="match status" value="1"/>
</dbReference>
<keyword evidence="6" id="KW-0812">Transmembrane</keyword>
<comment type="catalytic activity">
    <reaction evidence="18">
        <text>L-seryl-[protein] + ATP = O-phospho-L-seryl-[protein] + ADP + H(+)</text>
        <dbReference type="Rhea" id="RHEA:17989"/>
        <dbReference type="Rhea" id="RHEA-COMP:9863"/>
        <dbReference type="Rhea" id="RHEA-COMP:11604"/>
        <dbReference type="ChEBI" id="CHEBI:15378"/>
        <dbReference type="ChEBI" id="CHEBI:29999"/>
        <dbReference type="ChEBI" id="CHEBI:30616"/>
        <dbReference type="ChEBI" id="CHEBI:83421"/>
        <dbReference type="ChEBI" id="CHEBI:456216"/>
        <dbReference type="EC" id="2.7.11.1"/>
    </reaction>
    <physiologicalReaction direction="left-to-right" evidence="18">
        <dbReference type="Rhea" id="RHEA:17990"/>
    </physiologicalReaction>
</comment>
<evidence type="ECO:0000256" key="19">
    <source>
        <dbReference type="PROSITE-ProRule" id="PRU10141"/>
    </source>
</evidence>
<keyword evidence="15" id="KW-0472">Membrane</keyword>
<dbReference type="Gene3D" id="3.30.200.20">
    <property type="entry name" value="Phosphorylase Kinase, domain 1"/>
    <property type="match status" value="1"/>
</dbReference>
<evidence type="ECO:0000256" key="17">
    <source>
        <dbReference type="ARBA" id="ARBA00048659"/>
    </source>
</evidence>
<name>A0A167WJU0_9HYPO</name>
<evidence type="ECO:0000256" key="15">
    <source>
        <dbReference type="ARBA" id="ARBA00023136"/>
    </source>
</evidence>
<evidence type="ECO:0000256" key="20">
    <source>
        <dbReference type="SAM" id="MobiDB-lite"/>
    </source>
</evidence>
<dbReference type="InterPro" id="IPR011047">
    <property type="entry name" value="Quinoprotein_ADH-like_sf"/>
</dbReference>
<evidence type="ECO:0000256" key="11">
    <source>
        <dbReference type="ARBA" id="ARBA00022801"/>
    </source>
</evidence>
<dbReference type="GO" id="GO:0005524">
    <property type="term" value="F:ATP binding"/>
    <property type="evidence" value="ECO:0007669"/>
    <property type="project" value="UniProtKB-UniRule"/>
</dbReference>
<feature type="region of interest" description="Disordered" evidence="20">
    <location>
        <begin position="543"/>
        <end position="570"/>
    </location>
</feature>
<dbReference type="CDD" id="cd09769">
    <property type="entry name" value="Luminal_IRE1"/>
    <property type="match status" value="1"/>
</dbReference>
<dbReference type="GO" id="GO:0006397">
    <property type="term" value="P:mRNA processing"/>
    <property type="evidence" value="ECO:0007669"/>
    <property type="project" value="InterPro"/>
</dbReference>
<dbReference type="InterPro" id="IPR015943">
    <property type="entry name" value="WD40/YVTN_repeat-like_dom_sf"/>
</dbReference>
<dbReference type="PROSITE" id="PS51392">
    <property type="entry name" value="KEN"/>
    <property type="match status" value="1"/>
</dbReference>
<evidence type="ECO:0000313" key="24">
    <source>
        <dbReference type="EMBL" id="KZZ88941.1"/>
    </source>
</evidence>
<dbReference type="PROSITE" id="PS50011">
    <property type="entry name" value="PROTEIN_KINASE_DOM"/>
    <property type="match status" value="1"/>
</dbReference>
<dbReference type="Proteomes" id="UP000078544">
    <property type="component" value="Unassembled WGS sequence"/>
</dbReference>
<dbReference type="Pfam" id="PF00069">
    <property type="entry name" value="Pkinase"/>
    <property type="match status" value="1"/>
</dbReference>
<dbReference type="InterPro" id="IPR008271">
    <property type="entry name" value="Ser/Thr_kinase_AS"/>
</dbReference>
<protein>
    <recommendedName>
        <fullName evidence="3">non-specific serine/threonine protein kinase</fullName>
        <ecNumber evidence="3">2.7.11.1</ecNumber>
    </recommendedName>
</protein>
<gene>
    <name evidence="24" type="ORF">AAL_07884</name>
</gene>
<dbReference type="FunFam" id="3.30.200.20:FF:000077">
    <property type="entry name" value="Putative Serine/threonine-protein kinase/endoribonuclease IRE1"/>
    <property type="match status" value="1"/>
</dbReference>
<reference evidence="24 25" key="1">
    <citation type="journal article" date="2016" name="Genome Biol. Evol.">
        <title>Divergent and convergent evolution of fungal pathogenicity.</title>
        <authorList>
            <person name="Shang Y."/>
            <person name="Xiao G."/>
            <person name="Zheng P."/>
            <person name="Cen K."/>
            <person name="Zhan S."/>
            <person name="Wang C."/>
        </authorList>
    </citation>
    <scope>NUCLEOTIDE SEQUENCE [LARGE SCALE GENOMIC DNA]</scope>
    <source>
        <strain evidence="24 25">RCEF 2490</strain>
    </source>
</reference>
<keyword evidence="7" id="KW-0479">Metal-binding</keyword>
<feature type="binding site" evidence="19">
    <location>
        <position position="847"/>
    </location>
    <ligand>
        <name>ATP</name>
        <dbReference type="ChEBI" id="CHEBI:30616"/>
    </ligand>
</feature>
<evidence type="ECO:0000256" key="2">
    <source>
        <dbReference type="ARBA" id="ARBA00004479"/>
    </source>
</evidence>
<feature type="domain" description="KEN" evidence="23">
    <location>
        <begin position="1117"/>
        <end position="1249"/>
    </location>
</feature>
<proteinExistence type="predicted"/>
<dbReference type="GO" id="GO:0051082">
    <property type="term" value="F:unfolded protein binding"/>
    <property type="evidence" value="ECO:0007669"/>
    <property type="project" value="TreeGrafter"/>
</dbReference>
<feature type="region of interest" description="Disordered" evidence="20">
    <location>
        <begin position="91"/>
        <end position="186"/>
    </location>
</feature>
<keyword evidence="25" id="KW-1185">Reference proteome</keyword>
<evidence type="ECO:0000256" key="1">
    <source>
        <dbReference type="ARBA" id="ARBA00001946"/>
    </source>
</evidence>
<dbReference type="InterPro" id="IPR045133">
    <property type="entry name" value="IRE1/2-like"/>
</dbReference>
<dbReference type="PANTHER" id="PTHR13954:SF6">
    <property type="entry name" value="NON-SPECIFIC SERINE_THREONINE PROTEIN KINASE"/>
    <property type="match status" value="1"/>
</dbReference>
<evidence type="ECO:0000259" key="23">
    <source>
        <dbReference type="PROSITE" id="PS51392"/>
    </source>
</evidence>
<dbReference type="GO" id="GO:0004674">
    <property type="term" value="F:protein serine/threonine kinase activity"/>
    <property type="evidence" value="ECO:0007669"/>
    <property type="project" value="UniProtKB-KW"/>
</dbReference>
<keyword evidence="13" id="KW-0460">Magnesium</keyword>
<feature type="compositionally biased region" description="Polar residues" evidence="20">
    <location>
        <begin position="729"/>
        <end position="739"/>
    </location>
</feature>